<feature type="signal peptide" evidence="1">
    <location>
        <begin position="1"/>
        <end position="16"/>
    </location>
</feature>
<evidence type="ECO:0000256" key="1">
    <source>
        <dbReference type="SAM" id="SignalP"/>
    </source>
</evidence>
<feature type="chain" id="PRO_5015196561" evidence="1">
    <location>
        <begin position="17"/>
        <end position="77"/>
    </location>
</feature>
<dbReference type="EMBL" id="GGEC01063222">
    <property type="protein sequence ID" value="MBX43706.1"/>
    <property type="molecule type" value="Transcribed_RNA"/>
</dbReference>
<dbReference type="AlphaFoldDB" id="A0A2P2NMM2"/>
<proteinExistence type="predicted"/>
<evidence type="ECO:0000313" key="2">
    <source>
        <dbReference type="EMBL" id="MBX43706.1"/>
    </source>
</evidence>
<accession>A0A2P2NMM2</accession>
<reference evidence="2" key="1">
    <citation type="submission" date="2018-02" db="EMBL/GenBank/DDBJ databases">
        <title>Rhizophora mucronata_Transcriptome.</title>
        <authorList>
            <person name="Meera S.P."/>
            <person name="Sreeshan A."/>
            <person name="Augustine A."/>
        </authorList>
    </citation>
    <scope>NUCLEOTIDE SEQUENCE</scope>
    <source>
        <tissue evidence="2">Leaf</tissue>
    </source>
</reference>
<organism evidence="2">
    <name type="scientific">Rhizophora mucronata</name>
    <name type="common">Asiatic mangrove</name>
    <dbReference type="NCBI Taxonomy" id="61149"/>
    <lineage>
        <taxon>Eukaryota</taxon>
        <taxon>Viridiplantae</taxon>
        <taxon>Streptophyta</taxon>
        <taxon>Embryophyta</taxon>
        <taxon>Tracheophyta</taxon>
        <taxon>Spermatophyta</taxon>
        <taxon>Magnoliopsida</taxon>
        <taxon>eudicotyledons</taxon>
        <taxon>Gunneridae</taxon>
        <taxon>Pentapetalae</taxon>
        <taxon>rosids</taxon>
        <taxon>fabids</taxon>
        <taxon>Malpighiales</taxon>
        <taxon>Rhizophoraceae</taxon>
        <taxon>Rhizophora</taxon>
    </lineage>
</organism>
<keyword evidence="1" id="KW-0732">Signal</keyword>
<sequence length="77" mass="9260">MVFLEMSCIFCAFVLGWKEYEYDNVLLCKDYVQDSRLGIFKDFALQSLENSFICIQRDFTTYYLIFSFFVLLFRGPF</sequence>
<protein>
    <submittedName>
        <fullName evidence="2">Uncharacterized protein</fullName>
    </submittedName>
</protein>
<name>A0A2P2NMM2_RHIMU</name>